<evidence type="ECO:0000313" key="2">
    <source>
        <dbReference type="EMBL" id="GAA1961576.1"/>
    </source>
</evidence>
<feature type="transmembrane region" description="Helical" evidence="1">
    <location>
        <begin position="404"/>
        <end position="423"/>
    </location>
</feature>
<keyword evidence="1" id="KW-1133">Transmembrane helix</keyword>
<feature type="transmembrane region" description="Helical" evidence="1">
    <location>
        <begin position="231"/>
        <end position="249"/>
    </location>
</feature>
<feature type="transmembrane region" description="Helical" evidence="1">
    <location>
        <begin position="142"/>
        <end position="165"/>
    </location>
</feature>
<feature type="transmembrane region" description="Helical" evidence="1">
    <location>
        <begin position="102"/>
        <end position="121"/>
    </location>
</feature>
<dbReference type="PANTHER" id="PTHR30282">
    <property type="entry name" value="P-AMINOBENZOYL GLUTAMATE TRANSPORTER"/>
    <property type="match status" value="1"/>
</dbReference>
<evidence type="ECO:0000313" key="3">
    <source>
        <dbReference type="Proteomes" id="UP001501116"/>
    </source>
</evidence>
<dbReference type="PANTHER" id="PTHR30282:SF0">
    <property type="entry name" value="P-AMINOBENZOYL-GLUTAMATE TRANSPORT PROTEIN"/>
    <property type="match status" value="1"/>
</dbReference>
<sequence length="525" mass="55620">MRDGDRGEESLRMNSADAVEPRSKVMRAAFRVFAVIERVGNKLPNPFWLFWLLALAVVALSAVLSATGLSAVQPATGKPIAVRNLLSADGFKVVVDGAVQNFANFPPLATIITVMLGISVAERSGLISTLLRRMVTRVPGRYLTFVLSMTAMVGHIAGDAAYVTLIPLGALVYRAAGRSPVLGCIVAFVSISAGYDASPSLTTTDALLSSISTAAAHTIDPHYAVTPVSNYFFGLASSVLVALVITIVVETVMARRPDLAADETDQPDPADLSEVEVTARERRALRVVGLVALAFIAVLVVALIPASSPLRGPNGGVVNSPLFTGMALVLGLFFAVLGTVYGKLTGTFGSARDVIAAMVEGVRSMAPILVLFFAISQFLAYFKWTNIGEIIAVSGAKALRDLGLHGWLVLVGIAVVVTVMNLVITSGSALWSLAAPIFIPMLMLLGINPEVTQAIYRVADSVTNCITPMSPYFVMALGFMQRYRKSAGIGTLASFTLPLTAVIWVVWVAFFVLWYLLGLPFGPGA</sequence>
<keyword evidence="3" id="KW-1185">Reference proteome</keyword>
<dbReference type="RefSeq" id="WP_344419423.1">
    <property type="nucleotide sequence ID" value="NZ_BAAANN010000013.1"/>
</dbReference>
<dbReference type="Pfam" id="PF03806">
    <property type="entry name" value="ABG_transport"/>
    <property type="match status" value="1"/>
</dbReference>
<dbReference type="Proteomes" id="UP001501116">
    <property type="component" value="Unassembled WGS sequence"/>
</dbReference>
<keyword evidence="1" id="KW-0812">Transmembrane</keyword>
<feature type="transmembrane region" description="Helical" evidence="1">
    <location>
        <begin position="287"/>
        <end position="310"/>
    </location>
</feature>
<keyword evidence="1" id="KW-0472">Membrane</keyword>
<gene>
    <name evidence="2" type="ORF">GCM10009754_35700</name>
</gene>
<accession>A0ABN2R0Y6</accession>
<feature type="transmembrane region" description="Helical" evidence="1">
    <location>
        <begin position="461"/>
        <end position="480"/>
    </location>
</feature>
<feature type="transmembrane region" description="Helical" evidence="1">
    <location>
        <begin position="492"/>
        <end position="517"/>
    </location>
</feature>
<organism evidence="2 3">
    <name type="scientific">Amycolatopsis minnesotensis</name>
    <dbReference type="NCBI Taxonomy" id="337894"/>
    <lineage>
        <taxon>Bacteria</taxon>
        <taxon>Bacillati</taxon>
        <taxon>Actinomycetota</taxon>
        <taxon>Actinomycetes</taxon>
        <taxon>Pseudonocardiales</taxon>
        <taxon>Pseudonocardiaceae</taxon>
        <taxon>Amycolatopsis</taxon>
    </lineage>
</organism>
<dbReference type="InterPro" id="IPR004697">
    <property type="entry name" value="AbgT"/>
</dbReference>
<dbReference type="EMBL" id="BAAANN010000013">
    <property type="protein sequence ID" value="GAA1961576.1"/>
    <property type="molecule type" value="Genomic_DNA"/>
</dbReference>
<evidence type="ECO:0000256" key="1">
    <source>
        <dbReference type="SAM" id="Phobius"/>
    </source>
</evidence>
<protein>
    <submittedName>
        <fullName evidence="2">AbgT family transporter</fullName>
    </submittedName>
</protein>
<feature type="transmembrane region" description="Helical" evidence="1">
    <location>
        <begin position="48"/>
        <end position="69"/>
    </location>
</feature>
<proteinExistence type="predicted"/>
<feature type="transmembrane region" description="Helical" evidence="1">
    <location>
        <begin position="322"/>
        <end position="344"/>
    </location>
</feature>
<comment type="caution">
    <text evidence="2">The sequence shown here is derived from an EMBL/GenBank/DDBJ whole genome shotgun (WGS) entry which is preliminary data.</text>
</comment>
<feature type="transmembrane region" description="Helical" evidence="1">
    <location>
        <begin position="430"/>
        <end position="449"/>
    </location>
</feature>
<name>A0ABN2R0Y6_9PSEU</name>
<reference evidence="2 3" key="1">
    <citation type="journal article" date="2019" name="Int. J. Syst. Evol. Microbiol.">
        <title>The Global Catalogue of Microorganisms (GCM) 10K type strain sequencing project: providing services to taxonomists for standard genome sequencing and annotation.</title>
        <authorList>
            <consortium name="The Broad Institute Genomics Platform"/>
            <consortium name="The Broad Institute Genome Sequencing Center for Infectious Disease"/>
            <person name="Wu L."/>
            <person name="Ma J."/>
        </authorList>
    </citation>
    <scope>NUCLEOTIDE SEQUENCE [LARGE SCALE GENOMIC DNA]</scope>
    <source>
        <strain evidence="2 3">JCM 14545</strain>
    </source>
</reference>
<feature type="transmembrane region" description="Helical" evidence="1">
    <location>
        <begin position="365"/>
        <end position="384"/>
    </location>
</feature>